<dbReference type="InterPro" id="IPR045275">
    <property type="entry name" value="MscS_archaea/bacteria_type"/>
</dbReference>
<dbReference type="InterPro" id="IPR049142">
    <property type="entry name" value="MS_channel_1st"/>
</dbReference>
<keyword evidence="7" id="KW-0406">Ion transport</keyword>
<dbReference type="Pfam" id="PF00924">
    <property type="entry name" value="MS_channel_2nd"/>
    <property type="match status" value="1"/>
</dbReference>
<dbReference type="GeneID" id="98665423"/>
<dbReference type="PANTHER" id="PTHR30221:SF1">
    <property type="entry name" value="SMALL-CONDUCTANCE MECHANOSENSITIVE CHANNEL"/>
    <property type="match status" value="1"/>
</dbReference>
<dbReference type="GO" id="GO:0005886">
    <property type="term" value="C:plasma membrane"/>
    <property type="evidence" value="ECO:0007669"/>
    <property type="project" value="UniProtKB-SubCell"/>
</dbReference>
<evidence type="ECO:0000256" key="4">
    <source>
        <dbReference type="ARBA" id="ARBA00022692"/>
    </source>
</evidence>
<feature type="transmembrane region" description="Helical" evidence="7">
    <location>
        <begin position="56"/>
        <end position="74"/>
    </location>
</feature>
<protein>
    <recommendedName>
        <fullName evidence="7">Small-conductance mechanosensitive channel</fullName>
    </recommendedName>
</protein>
<dbReference type="SUPFAM" id="SSF82689">
    <property type="entry name" value="Mechanosensitive channel protein MscS (YggB), C-terminal domain"/>
    <property type="match status" value="1"/>
</dbReference>
<gene>
    <name evidence="11" type="ORF">Q4494_01520</name>
    <name evidence="12" type="ORF">SAMN04488138_108132</name>
</gene>
<dbReference type="Gene3D" id="3.30.70.100">
    <property type="match status" value="1"/>
</dbReference>
<dbReference type="EMBL" id="JAUOPJ010000001">
    <property type="protein sequence ID" value="MDO6455744.1"/>
    <property type="molecule type" value="Genomic_DNA"/>
</dbReference>
<evidence type="ECO:0000256" key="1">
    <source>
        <dbReference type="ARBA" id="ARBA00004651"/>
    </source>
</evidence>
<comment type="function">
    <text evidence="7">Mechanosensitive channel that participates in the regulation of osmotic pressure changes within the cell, opening in response to stretch forces in the membrane lipid bilayer, without the need for other proteins. Contributes to normal resistance to hypoosmotic shock. Forms an ion channel of 1.0 nanosiemens conductance with a slight preference for anions.</text>
</comment>
<evidence type="ECO:0000256" key="2">
    <source>
        <dbReference type="ARBA" id="ARBA00008017"/>
    </source>
</evidence>
<evidence type="ECO:0000259" key="8">
    <source>
        <dbReference type="Pfam" id="PF00924"/>
    </source>
</evidence>
<dbReference type="GO" id="GO:0008381">
    <property type="term" value="F:mechanosensitive monoatomic ion channel activity"/>
    <property type="evidence" value="ECO:0007669"/>
    <property type="project" value="InterPro"/>
</dbReference>
<keyword evidence="6 7" id="KW-0472">Membrane</keyword>
<evidence type="ECO:0000259" key="10">
    <source>
        <dbReference type="Pfam" id="PF21088"/>
    </source>
</evidence>
<evidence type="ECO:0000256" key="7">
    <source>
        <dbReference type="RuleBase" id="RU369025"/>
    </source>
</evidence>
<keyword evidence="3" id="KW-1003">Cell membrane</keyword>
<evidence type="ECO:0000256" key="5">
    <source>
        <dbReference type="ARBA" id="ARBA00022989"/>
    </source>
</evidence>
<keyword evidence="5 7" id="KW-1133">Transmembrane helix</keyword>
<dbReference type="PANTHER" id="PTHR30221">
    <property type="entry name" value="SMALL-CONDUCTANCE MECHANOSENSITIVE CHANNEL"/>
    <property type="match status" value="1"/>
</dbReference>
<evidence type="ECO:0000259" key="9">
    <source>
        <dbReference type="Pfam" id="PF21082"/>
    </source>
</evidence>
<proteinExistence type="inferred from homology"/>
<dbReference type="InterPro" id="IPR049278">
    <property type="entry name" value="MS_channel_C"/>
</dbReference>
<accession>A0A1I3TH74</accession>
<comment type="similarity">
    <text evidence="2 7">Belongs to the MscS (TC 1.A.23) family.</text>
</comment>
<dbReference type="Gene3D" id="2.30.30.60">
    <property type="match status" value="1"/>
</dbReference>
<reference evidence="12 13" key="1">
    <citation type="submission" date="2016-10" db="EMBL/GenBank/DDBJ databases">
        <authorList>
            <person name="de Groot N.N."/>
        </authorList>
    </citation>
    <scope>NUCLEOTIDE SEQUENCE [LARGE SCALE GENOMIC DNA]</scope>
    <source>
        <strain evidence="12 13">CGMCC 1.8891</strain>
    </source>
</reference>
<feature type="domain" description="Mechanosensitive ion channel transmembrane helices 2/3" evidence="10">
    <location>
        <begin position="60"/>
        <end position="100"/>
    </location>
</feature>
<dbReference type="InterPro" id="IPR006685">
    <property type="entry name" value="MscS_channel_2nd"/>
</dbReference>
<comment type="caution">
    <text evidence="7">Lacks conserved residue(s) required for the propagation of feature annotation.</text>
</comment>
<feature type="domain" description="Mechanosensitive ion channel MscS" evidence="8">
    <location>
        <begin position="102"/>
        <end position="168"/>
    </location>
</feature>
<reference evidence="11" key="2">
    <citation type="submission" date="2023-07" db="EMBL/GenBank/DDBJ databases">
        <title>Genome content predicts the carbon catabolic preferences of heterotrophic bacteria.</title>
        <authorList>
            <person name="Gralka M."/>
        </authorList>
    </citation>
    <scope>NUCLEOTIDE SEQUENCE</scope>
    <source>
        <strain evidence="11">I2M02</strain>
    </source>
</reference>
<comment type="subcellular location">
    <subcellularLocation>
        <location evidence="7">Cell inner membrane</location>
        <topology evidence="7">Multi-pass membrane protein</topology>
    </subcellularLocation>
    <subcellularLocation>
        <location evidence="1">Cell membrane</location>
        <topology evidence="1">Multi-pass membrane protein</topology>
    </subcellularLocation>
</comment>
<evidence type="ECO:0000256" key="3">
    <source>
        <dbReference type="ARBA" id="ARBA00022475"/>
    </source>
</evidence>
<comment type="subunit">
    <text evidence="7">Homoheptamer.</text>
</comment>
<dbReference type="AlphaFoldDB" id="A0A1I3TH74"/>
<dbReference type="RefSeq" id="WP_066599912.1">
    <property type="nucleotide sequence ID" value="NZ_FORY01000008.1"/>
</dbReference>
<sequence length="267" mass="28970">MDSVNTSFGWLQANLINILYVILIAAVAFWVAGLVKKLILKLGESHDSLDDTLFQFFGSLARYAVLIFAGLIILDRFGIQTTSLVAILGAAGLAIGLALQGTLSSLAAGVMLIVFRPFKVGDFVEAAGVFGKVEAITLFTTDMITFDNQHIIIPNSEIWGTKITNHSHHPVRGVDMIASVAYGSDISKVKAAIKKVLDADPRVLADPAPFVEVQDLAASSVDLLVRPFVKGEDYFAVKYSFPQAIYEEFNAQGIEIPFQQIVLHKAD</sequence>
<keyword evidence="7" id="KW-0407">Ion channel</keyword>
<keyword evidence="13" id="KW-1185">Reference proteome</keyword>
<dbReference type="Gene3D" id="1.10.287.1260">
    <property type="match status" value="1"/>
</dbReference>
<dbReference type="Pfam" id="PF21088">
    <property type="entry name" value="MS_channel_1st"/>
    <property type="match status" value="1"/>
</dbReference>
<dbReference type="STRING" id="576117.SAMN04488138_108132"/>
<feature type="transmembrane region" description="Helical" evidence="7">
    <location>
        <begin position="15"/>
        <end position="35"/>
    </location>
</feature>
<dbReference type="Proteomes" id="UP001169823">
    <property type="component" value="Unassembled WGS sequence"/>
</dbReference>
<evidence type="ECO:0000313" key="11">
    <source>
        <dbReference type="EMBL" id="MDO6455744.1"/>
    </source>
</evidence>
<keyword evidence="4 7" id="KW-0812">Transmembrane</keyword>
<evidence type="ECO:0000313" key="12">
    <source>
        <dbReference type="EMBL" id="SFJ70235.1"/>
    </source>
</evidence>
<dbReference type="OrthoDB" id="9814206at2"/>
<dbReference type="InterPro" id="IPR011014">
    <property type="entry name" value="MscS_channel_TM-2"/>
</dbReference>
<name>A0A1I3TH74_9RHOB</name>
<evidence type="ECO:0000313" key="13">
    <source>
        <dbReference type="Proteomes" id="UP000183299"/>
    </source>
</evidence>
<dbReference type="SUPFAM" id="SSF82861">
    <property type="entry name" value="Mechanosensitive channel protein MscS (YggB), transmembrane region"/>
    <property type="match status" value="1"/>
</dbReference>
<keyword evidence="7" id="KW-0997">Cell inner membrane</keyword>
<dbReference type="InterPro" id="IPR023408">
    <property type="entry name" value="MscS_beta-dom_sf"/>
</dbReference>
<feature type="domain" description="Mechanosensitive ion channel MscS C-terminal" evidence="9">
    <location>
        <begin position="177"/>
        <end position="256"/>
    </location>
</feature>
<dbReference type="Pfam" id="PF21082">
    <property type="entry name" value="MS_channel_3rd"/>
    <property type="match status" value="1"/>
</dbReference>
<dbReference type="InterPro" id="IPR011066">
    <property type="entry name" value="MscS_channel_C_sf"/>
</dbReference>
<dbReference type="InterPro" id="IPR010920">
    <property type="entry name" value="LSM_dom_sf"/>
</dbReference>
<dbReference type="EMBL" id="FORY01000008">
    <property type="protein sequence ID" value="SFJ70235.1"/>
    <property type="molecule type" value="Genomic_DNA"/>
</dbReference>
<organism evidence="12 13">
    <name type="scientific">Celeribacter halophilus</name>
    <dbReference type="NCBI Taxonomy" id="576117"/>
    <lineage>
        <taxon>Bacteria</taxon>
        <taxon>Pseudomonadati</taxon>
        <taxon>Pseudomonadota</taxon>
        <taxon>Alphaproteobacteria</taxon>
        <taxon>Rhodobacterales</taxon>
        <taxon>Roseobacteraceae</taxon>
        <taxon>Celeribacter</taxon>
    </lineage>
</organism>
<keyword evidence="7" id="KW-0813">Transport</keyword>
<feature type="transmembrane region" description="Helical" evidence="7">
    <location>
        <begin position="86"/>
        <end position="115"/>
    </location>
</feature>
<evidence type="ECO:0000256" key="6">
    <source>
        <dbReference type="ARBA" id="ARBA00023136"/>
    </source>
</evidence>
<dbReference type="Proteomes" id="UP000183299">
    <property type="component" value="Unassembled WGS sequence"/>
</dbReference>
<dbReference type="SUPFAM" id="SSF50182">
    <property type="entry name" value="Sm-like ribonucleoproteins"/>
    <property type="match status" value="1"/>
</dbReference>